<dbReference type="AlphaFoldDB" id="G0N0A9"/>
<dbReference type="FunCoup" id="G0N0A9">
    <property type="interactions" value="1160"/>
</dbReference>
<dbReference type="PROSITE" id="PS50181">
    <property type="entry name" value="FBOX"/>
    <property type="match status" value="1"/>
</dbReference>
<name>G0N0A9_CAEBE</name>
<dbReference type="HOGENOM" id="CLU_028840_1_3_1"/>
<sequence length="255" mass="29766">MAVAPSFPLYELPKDELRWVIRFMDPNALFKLSLLSKRSKNLVTSRNWKALRITILVSQTIQIRSVPSFLGLQECVDFDFNNRVLKMLVPKKVLLVSTTVFENKTALQKALVQNIDELDINNLDEKLTLDGLLCSNSKRIRSDVWRISPNVLNKFLKLWKSGSNFRLEQLCVLFVDLQGLDVIMKGIPHRVVPREQNEQRRFKLSNRRIEALEGEGMDFHRFDGTKATVCIKERDTWAFIYFYVWHDHCVVNNIL</sequence>
<gene>
    <name evidence="2" type="ORF">CAEBREN_10096</name>
</gene>
<evidence type="ECO:0000259" key="1">
    <source>
        <dbReference type="PROSITE" id="PS50181"/>
    </source>
</evidence>
<organism evidence="3">
    <name type="scientific">Caenorhabditis brenneri</name>
    <name type="common">Nematode worm</name>
    <dbReference type="NCBI Taxonomy" id="135651"/>
    <lineage>
        <taxon>Eukaryota</taxon>
        <taxon>Metazoa</taxon>
        <taxon>Ecdysozoa</taxon>
        <taxon>Nematoda</taxon>
        <taxon>Chromadorea</taxon>
        <taxon>Rhabditida</taxon>
        <taxon>Rhabditina</taxon>
        <taxon>Rhabditomorpha</taxon>
        <taxon>Rhabditoidea</taxon>
        <taxon>Rhabditidae</taxon>
        <taxon>Peloderinae</taxon>
        <taxon>Caenorhabditis</taxon>
    </lineage>
</organism>
<dbReference type="InterPro" id="IPR001810">
    <property type="entry name" value="F-box_dom"/>
</dbReference>
<dbReference type="Proteomes" id="UP000008068">
    <property type="component" value="Unassembled WGS sequence"/>
</dbReference>
<dbReference type="InterPro" id="IPR012885">
    <property type="entry name" value="F-box_Sdz-33"/>
</dbReference>
<reference evidence="3" key="1">
    <citation type="submission" date="2011-07" db="EMBL/GenBank/DDBJ databases">
        <authorList>
            <consortium name="Caenorhabditis brenneri Sequencing and Analysis Consortium"/>
            <person name="Wilson R.K."/>
        </authorList>
    </citation>
    <scope>NUCLEOTIDE SEQUENCE [LARGE SCALE GENOMIC DNA]</scope>
    <source>
        <strain evidence="3">PB2801</strain>
    </source>
</reference>
<dbReference type="InParanoid" id="G0N0A9"/>
<accession>G0N0A9</accession>
<keyword evidence="3" id="KW-1185">Reference proteome</keyword>
<dbReference type="PANTHER" id="PTHR22899">
    <property type="entry name" value="CYCLIN-RELATED F-BOX FAMILY"/>
    <property type="match status" value="1"/>
</dbReference>
<dbReference type="OMA" id="QYVISSH"/>
<dbReference type="Pfam" id="PF00646">
    <property type="entry name" value="F-box"/>
    <property type="match status" value="1"/>
</dbReference>
<dbReference type="PANTHER" id="PTHR22899:SF0">
    <property type="entry name" value="F-BOX ASSOCIATED DOMAIN-CONTAINING PROTEIN-RELATED"/>
    <property type="match status" value="1"/>
</dbReference>
<proteinExistence type="predicted"/>
<evidence type="ECO:0000313" key="3">
    <source>
        <dbReference type="Proteomes" id="UP000008068"/>
    </source>
</evidence>
<evidence type="ECO:0000313" key="2">
    <source>
        <dbReference type="EMBL" id="EGT48967.1"/>
    </source>
</evidence>
<dbReference type="InterPro" id="IPR053222">
    <property type="entry name" value="Zygotic_Embryogenesis-Asso"/>
</dbReference>
<feature type="domain" description="F-box" evidence="1">
    <location>
        <begin position="6"/>
        <end position="51"/>
    </location>
</feature>
<dbReference type="Pfam" id="PF07735">
    <property type="entry name" value="FBA_2"/>
    <property type="match status" value="1"/>
</dbReference>
<dbReference type="EMBL" id="GL379824">
    <property type="protein sequence ID" value="EGT48967.1"/>
    <property type="molecule type" value="Genomic_DNA"/>
</dbReference>
<protein>
    <recommendedName>
        <fullName evidence="1">F-box domain-containing protein</fullName>
    </recommendedName>
</protein>